<organism evidence="3 4">
    <name type="scientific">Kalanchoe fedtschenkoi</name>
    <name type="common">Lavender scallops</name>
    <name type="synonym">South American air plant</name>
    <dbReference type="NCBI Taxonomy" id="63787"/>
    <lineage>
        <taxon>Eukaryota</taxon>
        <taxon>Viridiplantae</taxon>
        <taxon>Streptophyta</taxon>
        <taxon>Embryophyta</taxon>
        <taxon>Tracheophyta</taxon>
        <taxon>Spermatophyta</taxon>
        <taxon>Magnoliopsida</taxon>
        <taxon>eudicotyledons</taxon>
        <taxon>Gunneridae</taxon>
        <taxon>Pentapetalae</taxon>
        <taxon>Saxifragales</taxon>
        <taxon>Crassulaceae</taxon>
        <taxon>Kalanchoe</taxon>
    </lineage>
</organism>
<feature type="compositionally biased region" description="Polar residues" evidence="2">
    <location>
        <begin position="145"/>
        <end position="156"/>
    </location>
</feature>
<name>A0A7N0UDJ2_KALFE</name>
<evidence type="ECO:0000256" key="2">
    <source>
        <dbReference type="SAM" id="MobiDB-lite"/>
    </source>
</evidence>
<evidence type="ECO:0000313" key="3">
    <source>
        <dbReference type="EnsemblPlants" id="Kaladp0061s0077.1.v1.1"/>
    </source>
</evidence>
<proteinExistence type="predicted"/>
<feature type="region of interest" description="Disordered" evidence="2">
    <location>
        <begin position="453"/>
        <end position="544"/>
    </location>
</feature>
<keyword evidence="4" id="KW-1185">Reference proteome</keyword>
<feature type="compositionally biased region" description="Basic and acidic residues" evidence="2">
    <location>
        <begin position="124"/>
        <end position="138"/>
    </location>
</feature>
<dbReference type="EnsemblPlants" id="Kaladp0061s0077.1.v1.1">
    <property type="protein sequence ID" value="Kaladp0061s0077.1.v1.1"/>
    <property type="gene ID" value="Kaladp0061s0077.v1.1"/>
</dbReference>
<keyword evidence="1" id="KW-0175">Coiled coil</keyword>
<feature type="compositionally biased region" description="Basic and acidic residues" evidence="2">
    <location>
        <begin position="569"/>
        <end position="581"/>
    </location>
</feature>
<reference evidence="3" key="1">
    <citation type="submission" date="2021-01" db="UniProtKB">
        <authorList>
            <consortium name="EnsemblPlants"/>
        </authorList>
    </citation>
    <scope>IDENTIFICATION</scope>
</reference>
<feature type="region of interest" description="Disordered" evidence="2">
    <location>
        <begin position="559"/>
        <end position="581"/>
    </location>
</feature>
<feature type="coiled-coil region" evidence="1">
    <location>
        <begin position="342"/>
        <end position="400"/>
    </location>
</feature>
<protein>
    <submittedName>
        <fullName evidence="3">Uncharacterized protein</fullName>
    </submittedName>
</protein>
<feature type="compositionally biased region" description="Polar residues" evidence="2">
    <location>
        <begin position="506"/>
        <end position="524"/>
    </location>
</feature>
<accession>A0A7N0UDJ2</accession>
<dbReference type="PANTHER" id="PTHR48459">
    <property type="entry name" value="CUE DOMAIN-CONTAINING PROTEIN"/>
    <property type="match status" value="1"/>
</dbReference>
<feature type="region of interest" description="Disordered" evidence="2">
    <location>
        <begin position="75"/>
        <end position="159"/>
    </location>
</feature>
<dbReference type="Proteomes" id="UP000594263">
    <property type="component" value="Unplaced"/>
</dbReference>
<evidence type="ECO:0000256" key="1">
    <source>
        <dbReference type="SAM" id="Coils"/>
    </source>
</evidence>
<feature type="region of interest" description="Disordered" evidence="2">
    <location>
        <begin position="205"/>
        <end position="224"/>
    </location>
</feature>
<dbReference type="PANTHER" id="PTHR48459:SF1">
    <property type="entry name" value="CUE DOMAIN-CONTAINING PROTEIN"/>
    <property type="match status" value="1"/>
</dbReference>
<dbReference type="AlphaFoldDB" id="A0A7N0UDJ2"/>
<evidence type="ECO:0000313" key="4">
    <source>
        <dbReference type="Proteomes" id="UP000594263"/>
    </source>
</evidence>
<dbReference type="Gramene" id="Kaladp0061s0077.1.v1.1">
    <property type="protein sequence ID" value="Kaladp0061s0077.1.v1.1"/>
    <property type="gene ID" value="Kaladp0061s0077.v1.1"/>
</dbReference>
<sequence length="581" mass="63141">MAFYFVYGRRREQFQWFDSYVLKPVAPQHSCVVEPFSVRLDEIMPLERSWATPAIHIAALNSVCLISFTTPSPPEKAALEQKRAGQKQPVKLAREGQSRPRPSRTQDTSVCGGDLAISEVSDQSTKDEDASEKVEKPVEGALCKSSASQDNGQESNAGVAMSKNAAAHQFVGVGAIHNPPIERARRQVPFLSTDSVSPNKPGAFCPETSRPLHAPVAKDSDSQTGRYVSNKLKDLVKDVESDKTDLISATASVLNVLKVVEAKKQEASRAKAAAADGPDDILDKVESSREHWMELLKTNLELAGDVTRNKSCLSAEEDHIKACLLILLKDQDESLIVLDDMSRALEAQLAQVVEDIEKAKLTKLQKERSQKVLLDQELAVEKATEEAQLLKLEAEENSKLKQLFEDYRYEVEALREYMDLICQDVKALKKHFDHRIPLLESATPSKRMAVFGSSVTPSSVHGSEDSESGSSRRLAPAGLSPNKSAASFSSEDCDAFPPTKAAEVAVSTQADPSEAVSSHNTALSNDAGHHKLPQETCSAIPTDDGAANIGEAVNASADTKALSDDDWDLCGHSESDDHSDA</sequence>
<feature type="compositionally biased region" description="Polar residues" evidence="2">
    <location>
        <begin position="481"/>
        <end position="490"/>
    </location>
</feature>